<name>A0A6C0AIQ2_9ZZZZ</name>
<evidence type="ECO:0000256" key="5">
    <source>
        <dbReference type="ARBA" id="ARBA00023136"/>
    </source>
</evidence>
<evidence type="ECO:0000256" key="3">
    <source>
        <dbReference type="ARBA" id="ARBA00022692"/>
    </source>
</evidence>
<accession>A0A6C0AIQ2</accession>
<dbReference type="Pfam" id="PF01036">
    <property type="entry name" value="Bac_rhodopsin"/>
    <property type="match status" value="1"/>
</dbReference>
<evidence type="ECO:0008006" key="8">
    <source>
        <dbReference type="Google" id="ProtNLM"/>
    </source>
</evidence>
<evidence type="ECO:0000256" key="6">
    <source>
        <dbReference type="SAM" id="Phobius"/>
    </source>
</evidence>
<dbReference type="GO" id="GO:0016020">
    <property type="term" value="C:membrane"/>
    <property type="evidence" value="ECO:0007669"/>
    <property type="project" value="UniProtKB-SubCell"/>
</dbReference>
<organism evidence="7">
    <name type="scientific">viral metagenome</name>
    <dbReference type="NCBI Taxonomy" id="1070528"/>
    <lineage>
        <taxon>unclassified sequences</taxon>
        <taxon>metagenomes</taxon>
        <taxon>organismal metagenomes</taxon>
    </lineage>
</organism>
<feature type="transmembrane region" description="Helical" evidence="6">
    <location>
        <begin position="70"/>
        <end position="95"/>
    </location>
</feature>
<proteinExistence type="inferred from homology"/>
<dbReference type="Gene3D" id="1.20.1070.10">
    <property type="entry name" value="Rhodopsin 7-helix transmembrane proteins"/>
    <property type="match status" value="1"/>
</dbReference>
<dbReference type="AlphaFoldDB" id="A0A6C0AIQ2"/>
<keyword evidence="4 6" id="KW-1133">Transmembrane helix</keyword>
<feature type="transmembrane region" description="Helical" evidence="6">
    <location>
        <begin position="169"/>
        <end position="188"/>
    </location>
</feature>
<reference evidence="7" key="1">
    <citation type="journal article" date="2020" name="Nature">
        <title>Giant virus diversity and host interactions through global metagenomics.</title>
        <authorList>
            <person name="Schulz F."/>
            <person name="Roux S."/>
            <person name="Paez-Espino D."/>
            <person name="Jungbluth S."/>
            <person name="Walsh D.A."/>
            <person name="Denef V.J."/>
            <person name="McMahon K.D."/>
            <person name="Konstantinidis K.T."/>
            <person name="Eloe-Fadrosh E.A."/>
            <person name="Kyrpides N.C."/>
            <person name="Woyke T."/>
        </authorList>
    </citation>
    <scope>NUCLEOTIDE SEQUENCE</scope>
    <source>
        <strain evidence="7">GVMAG-S-1035118-87</strain>
    </source>
</reference>
<evidence type="ECO:0000256" key="4">
    <source>
        <dbReference type="ARBA" id="ARBA00022989"/>
    </source>
</evidence>
<evidence type="ECO:0000256" key="2">
    <source>
        <dbReference type="ARBA" id="ARBA00008130"/>
    </source>
</evidence>
<keyword evidence="5 6" id="KW-0472">Membrane</keyword>
<protein>
    <recommendedName>
        <fullName evidence="8">Bacteriorhodopsin-like protein</fullName>
    </recommendedName>
</protein>
<comment type="subcellular location">
    <subcellularLocation>
        <location evidence="1">Membrane</location>
        <topology evidence="1">Multi-pass membrane protein</topology>
    </subcellularLocation>
</comment>
<evidence type="ECO:0000313" key="7">
    <source>
        <dbReference type="EMBL" id="QHS79245.1"/>
    </source>
</evidence>
<feature type="transmembrane region" description="Helical" evidence="6">
    <location>
        <begin position="6"/>
        <end position="24"/>
    </location>
</feature>
<keyword evidence="3 6" id="KW-0812">Transmembrane</keyword>
<feature type="transmembrane region" description="Helical" evidence="6">
    <location>
        <begin position="140"/>
        <end position="157"/>
    </location>
</feature>
<evidence type="ECO:0000256" key="1">
    <source>
        <dbReference type="ARBA" id="ARBA00004141"/>
    </source>
</evidence>
<dbReference type="InterPro" id="IPR001425">
    <property type="entry name" value="Arc/bac/fun_rhodopsins"/>
</dbReference>
<dbReference type="SUPFAM" id="SSF81321">
    <property type="entry name" value="Family A G protein-coupled receptor-like"/>
    <property type="match status" value="1"/>
</dbReference>
<feature type="transmembrane region" description="Helical" evidence="6">
    <location>
        <begin position="107"/>
        <end position="128"/>
    </location>
</feature>
<sequence>MLFYGVFYFMLFAFLVSIFAFTQVDSSHKPLLFLELCITGISSFMYYLFLNLKPHTISLLRYKGWFITTPLMLVALHTLLHSTVSLVYLIGLDWLMLLAGYLGELHLLSRMTAMFVGFIPFFLLFYALYSTATFTTFTYALFWVYFAVWSGYGLAYLCKESIKNTLTNVLDALAKAVVAISVSLYLYLPLY</sequence>
<comment type="similarity">
    <text evidence="2">Belongs to the archaeal/bacterial/fungal opsin family.</text>
</comment>
<feature type="transmembrane region" description="Helical" evidence="6">
    <location>
        <begin position="31"/>
        <end position="50"/>
    </location>
</feature>
<dbReference type="EMBL" id="MN740627">
    <property type="protein sequence ID" value="QHS79245.1"/>
    <property type="molecule type" value="Genomic_DNA"/>
</dbReference>
<dbReference type="SMART" id="SM01021">
    <property type="entry name" value="Bac_rhodopsin"/>
    <property type="match status" value="1"/>
</dbReference>